<keyword evidence="5" id="KW-1185">Reference proteome</keyword>
<protein>
    <submittedName>
        <fullName evidence="4">Uncharacterized protein</fullName>
    </submittedName>
</protein>
<dbReference type="GO" id="GO:0006353">
    <property type="term" value="P:DNA-templated transcription termination"/>
    <property type="evidence" value="ECO:0007669"/>
    <property type="project" value="UniProtKB-KW"/>
</dbReference>
<organism evidence="4 5">
    <name type="scientific">Rubroshorea leprosula</name>
    <dbReference type="NCBI Taxonomy" id="152421"/>
    <lineage>
        <taxon>Eukaryota</taxon>
        <taxon>Viridiplantae</taxon>
        <taxon>Streptophyta</taxon>
        <taxon>Embryophyta</taxon>
        <taxon>Tracheophyta</taxon>
        <taxon>Spermatophyta</taxon>
        <taxon>Magnoliopsida</taxon>
        <taxon>eudicotyledons</taxon>
        <taxon>Gunneridae</taxon>
        <taxon>Pentapetalae</taxon>
        <taxon>rosids</taxon>
        <taxon>malvids</taxon>
        <taxon>Malvales</taxon>
        <taxon>Dipterocarpaceae</taxon>
        <taxon>Rubroshorea</taxon>
    </lineage>
</organism>
<keyword evidence="2" id="KW-0806">Transcription termination</keyword>
<evidence type="ECO:0000313" key="4">
    <source>
        <dbReference type="EMBL" id="GKV12130.1"/>
    </source>
</evidence>
<dbReference type="Proteomes" id="UP001054252">
    <property type="component" value="Unassembled WGS sequence"/>
</dbReference>
<evidence type="ECO:0000256" key="2">
    <source>
        <dbReference type="ARBA" id="ARBA00022472"/>
    </source>
</evidence>
<gene>
    <name evidence="4" type="ORF">SLEP1_g23320</name>
</gene>
<dbReference type="FunFam" id="1.25.70.10:FF:000001">
    <property type="entry name" value="Mitochondrial transcription termination factor-like"/>
    <property type="match status" value="1"/>
</dbReference>
<dbReference type="EMBL" id="BPVZ01000036">
    <property type="protein sequence ID" value="GKV12130.1"/>
    <property type="molecule type" value="Genomic_DNA"/>
</dbReference>
<dbReference type="Pfam" id="PF02536">
    <property type="entry name" value="mTERF"/>
    <property type="match status" value="2"/>
</dbReference>
<name>A0AAV5JP22_9ROSI</name>
<proteinExistence type="inferred from homology"/>
<dbReference type="PANTHER" id="PTHR13068">
    <property type="entry name" value="CGI-12 PROTEIN-RELATED"/>
    <property type="match status" value="1"/>
</dbReference>
<keyword evidence="2" id="KW-0805">Transcription regulation</keyword>
<dbReference type="SMART" id="SM00733">
    <property type="entry name" value="Mterf"/>
    <property type="match status" value="6"/>
</dbReference>
<sequence length="387" mass="44175">MQTLKSILFPSCFPNLPSELKLPILFHFYSSSSTSISNPFLHHYLIKTLNLPKTKALAISNLYSSVKSLEKPQSVVHFLQNVGFSDSQISSSVQGAPKILFLNVEKILKPKIEFFQGLGLVGSHLGKFLSKNSCVLYSSLDKRLIPCIKLIKQILVDDEDNDALIKVLHRSSRLAMIDPQSRLLPNIQFLESCGISGPQLSKLLTRQPRIFLMQPSAFKDFVSRVLDMGFSTDSRMLVHGIHAFSCLSEMTFKRKIELLGTYGFSQSDCMDMFRRTPGLIRVSEEKLKLGIQFFMETIKFDRMVLVARPGILMFSFEERVFPRYRVLEILNSKKLLKKKPSFLYVLADLTEEEFLEKFVSRFEDDAADLLIAYKARLLDTSDEEEIC</sequence>
<dbReference type="InterPro" id="IPR003690">
    <property type="entry name" value="MTERF"/>
</dbReference>
<dbReference type="AlphaFoldDB" id="A0AAV5JP22"/>
<accession>A0AAV5JP22</accession>
<evidence type="ECO:0000256" key="1">
    <source>
        <dbReference type="ARBA" id="ARBA00007692"/>
    </source>
</evidence>
<dbReference type="InterPro" id="IPR038538">
    <property type="entry name" value="MTERF_sf"/>
</dbReference>
<evidence type="ECO:0000313" key="5">
    <source>
        <dbReference type="Proteomes" id="UP001054252"/>
    </source>
</evidence>
<dbReference type="GO" id="GO:0003676">
    <property type="term" value="F:nucleic acid binding"/>
    <property type="evidence" value="ECO:0007669"/>
    <property type="project" value="InterPro"/>
</dbReference>
<evidence type="ECO:0000256" key="3">
    <source>
        <dbReference type="ARBA" id="ARBA00022946"/>
    </source>
</evidence>
<keyword evidence="2" id="KW-0804">Transcription</keyword>
<dbReference type="PANTHER" id="PTHR13068:SF173">
    <property type="entry name" value="EMB|CAB62602.1"/>
    <property type="match status" value="1"/>
</dbReference>
<comment type="similarity">
    <text evidence="1">Belongs to the mTERF family.</text>
</comment>
<dbReference type="Gene3D" id="1.25.70.10">
    <property type="entry name" value="Transcription termination factor 3, mitochondrial"/>
    <property type="match status" value="1"/>
</dbReference>
<keyword evidence="3" id="KW-0809">Transit peptide</keyword>
<comment type="caution">
    <text evidence="4">The sequence shown here is derived from an EMBL/GenBank/DDBJ whole genome shotgun (WGS) entry which is preliminary data.</text>
</comment>
<reference evidence="4 5" key="1">
    <citation type="journal article" date="2021" name="Commun. Biol.">
        <title>The genome of Shorea leprosula (Dipterocarpaceae) highlights the ecological relevance of drought in aseasonal tropical rainforests.</title>
        <authorList>
            <person name="Ng K.K.S."/>
            <person name="Kobayashi M.J."/>
            <person name="Fawcett J.A."/>
            <person name="Hatakeyama M."/>
            <person name="Paape T."/>
            <person name="Ng C.H."/>
            <person name="Ang C.C."/>
            <person name="Tnah L.H."/>
            <person name="Lee C.T."/>
            <person name="Nishiyama T."/>
            <person name="Sese J."/>
            <person name="O'Brien M.J."/>
            <person name="Copetti D."/>
            <person name="Mohd Noor M.I."/>
            <person name="Ong R.C."/>
            <person name="Putra M."/>
            <person name="Sireger I.Z."/>
            <person name="Indrioko S."/>
            <person name="Kosugi Y."/>
            <person name="Izuno A."/>
            <person name="Isagi Y."/>
            <person name="Lee S.L."/>
            <person name="Shimizu K.K."/>
        </authorList>
    </citation>
    <scope>NUCLEOTIDE SEQUENCE [LARGE SCALE GENOMIC DNA]</scope>
    <source>
        <strain evidence="4">214</strain>
    </source>
</reference>